<keyword evidence="3" id="KW-1185">Reference proteome</keyword>
<keyword evidence="1" id="KW-1133">Transmembrane helix</keyword>
<keyword evidence="1" id="KW-0812">Transmembrane</keyword>
<feature type="transmembrane region" description="Helical" evidence="1">
    <location>
        <begin position="78"/>
        <end position="97"/>
    </location>
</feature>
<evidence type="ECO:0000256" key="1">
    <source>
        <dbReference type="SAM" id="Phobius"/>
    </source>
</evidence>
<dbReference type="VEuPathDB" id="FungiDB:HpaG810957"/>
<dbReference type="SUPFAM" id="SSF48371">
    <property type="entry name" value="ARM repeat"/>
    <property type="match status" value="1"/>
</dbReference>
<organism evidence="2 3">
    <name type="scientific">Hyaloperonospora arabidopsidis (strain Emoy2)</name>
    <name type="common">Downy mildew agent</name>
    <name type="synonym">Peronospora arabidopsidis</name>
    <dbReference type="NCBI Taxonomy" id="559515"/>
    <lineage>
        <taxon>Eukaryota</taxon>
        <taxon>Sar</taxon>
        <taxon>Stramenopiles</taxon>
        <taxon>Oomycota</taxon>
        <taxon>Peronosporomycetes</taxon>
        <taxon>Peronosporales</taxon>
        <taxon>Peronosporaceae</taxon>
        <taxon>Hyaloperonospora</taxon>
    </lineage>
</organism>
<dbReference type="Proteomes" id="UP000011713">
    <property type="component" value="Unassembled WGS sequence"/>
</dbReference>
<evidence type="ECO:0000313" key="2">
    <source>
        <dbReference type="EnsemblProtists" id="HpaP810957"/>
    </source>
</evidence>
<dbReference type="AlphaFoldDB" id="M4BWQ6"/>
<protein>
    <submittedName>
        <fullName evidence="2">Uncharacterized protein</fullName>
    </submittedName>
</protein>
<reference evidence="3" key="1">
    <citation type="journal article" date="2010" name="Science">
        <title>Signatures of adaptation to obligate biotrophy in the Hyaloperonospora arabidopsidis genome.</title>
        <authorList>
            <person name="Baxter L."/>
            <person name="Tripathy S."/>
            <person name="Ishaque N."/>
            <person name="Boot N."/>
            <person name="Cabral A."/>
            <person name="Kemen E."/>
            <person name="Thines M."/>
            <person name="Ah-Fong A."/>
            <person name="Anderson R."/>
            <person name="Badejoko W."/>
            <person name="Bittner-Eddy P."/>
            <person name="Boore J.L."/>
            <person name="Chibucos M.C."/>
            <person name="Coates M."/>
            <person name="Dehal P."/>
            <person name="Delehaunty K."/>
            <person name="Dong S."/>
            <person name="Downton P."/>
            <person name="Dumas B."/>
            <person name="Fabro G."/>
            <person name="Fronick C."/>
            <person name="Fuerstenberg S.I."/>
            <person name="Fulton L."/>
            <person name="Gaulin E."/>
            <person name="Govers F."/>
            <person name="Hughes L."/>
            <person name="Humphray S."/>
            <person name="Jiang R.H."/>
            <person name="Judelson H."/>
            <person name="Kamoun S."/>
            <person name="Kyung K."/>
            <person name="Meijer H."/>
            <person name="Minx P."/>
            <person name="Morris P."/>
            <person name="Nelson J."/>
            <person name="Phuntumart V."/>
            <person name="Qutob D."/>
            <person name="Rehmany A."/>
            <person name="Rougon-Cardoso A."/>
            <person name="Ryden P."/>
            <person name="Torto-Alalibo T."/>
            <person name="Studholme D."/>
            <person name="Wang Y."/>
            <person name="Win J."/>
            <person name="Wood J."/>
            <person name="Clifton S.W."/>
            <person name="Rogers J."/>
            <person name="Van den Ackerveken G."/>
            <person name="Jones J.D."/>
            <person name="McDowell J.M."/>
            <person name="Beynon J."/>
            <person name="Tyler B.M."/>
        </authorList>
    </citation>
    <scope>NUCLEOTIDE SEQUENCE [LARGE SCALE GENOMIC DNA]</scope>
    <source>
        <strain evidence="3">Emoy2</strain>
    </source>
</reference>
<name>M4BWQ6_HYAAE</name>
<feature type="transmembrane region" description="Helical" evidence="1">
    <location>
        <begin position="39"/>
        <end position="58"/>
    </location>
</feature>
<feature type="transmembrane region" description="Helical" evidence="1">
    <location>
        <begin position="143"/>
        <end position="163"/>
    </location>
</feature>
<dbReference type="InParanoid" id="M4BWQ6"/>
<keyword evidence="1" id="KW-0472">Membrane</keyword>
<sequence>MIDLELLRRVCFFCALWTLQCCASVLGAISRDAIFLRSYAASSVAALTLALSLTTAYALTSATQLMVELKAQGLRPGVFYAISPLVFGSVLLALTLLSLTAPLLARATSVLIYLWLEVATQWLTQQFWDLCAKAFDVAQSKKWFGVITFGSTFGTLLASFVVLPALQSRHLPTEFNLLVSAGMLFFVAGVLLVSAERFTAVNVEQLGRGEKRGCQAQNRVSTASMSSMAIMSDIQAKTYLQYICFFDMVATVMRVLVDNTTLSVLSLQPEEESVHSLIFTRALYNAVSQAIFNPARQLLWLPVSENERERFQNFVCGPFRSVSRIIGAVLSMFLKAELVVQLIGASSSSTIMIATSTASFIAALAARRSYTSEFYASLRQGYLDLTSPLIDFTPDQEMLVNGEQHQASFVLSSLSHVHMGLFSRELQTLFYKKNQDDMPLTPVHTKLRLLNLHTAAKREFVLNAQESYLLPDASTFPSGIFNTMDLMVIVKDKSVAVPRQVRLAAILACGYEKYDVNADQCLEMLRKLLHSGETDKSVVICAAVALLRLSDWMDKEANLILQRLLHEEKVLEVRVIGLKIIGKELPELLGDGFLVYLLHHSSNQIVQAAVQCCSNSSRNSRMLIPALMKHLSNPVICAQIVGALKSFEPVALWKPLCQYTEAMLQLPTHTVGSELASDQIHNKGEALAGTLKVLGSANFPVEDKLDFLLRLFEALLVEPGLPKDEASNKDVLHNLFWTAAAMEELVVDALLSLIGSMDEKTMSSFSQRMEPIHYALRIKIREAHEMHHVLELFFQICPRTATNIEETSPLLLQHLEHSLNDTLRLLLKLLSTGFPKEFDVAVILEGLRSDMAQVHSAIQV</sequence>
<dbReference type="InterPro" id="IPR011989">
    <property type="entry name" value="ARM-like"/>
</dbReference>
<feature type="transmembrane region" description="Helical" evidence="1">
    <location>
        <begin position="175"/>
        <end position="195"/>
    </location>
</feature>
<dbReference type="HOGENOM" id="CLU_332743_0_0_1"/>
<dbReference type="STRING" id="559515.M4BWQ6"/>
<feature type="transmembrane region" description="Helical" evidence="1">
    <location>
        <begin position="6"/>
        <end position="27"/>
    </location>
</feature>
<evidence type="ECO:0000313" key="3">
    <source>
        <dbReference type="Proteomes" id="UP000011713"/>
    </source>
</evidence>
<dbReference type="EnsemblProtists" id="HpaT810957">
    <property type="protein sequence ID" value="HpaP810957"/>
    <property type="gene ID" value="HpaG810957"/>
</dbReference>
<dbReference type="eggNOG" id="ENOG502R9H1">
    <property type="taxonomic scope" value="Eukaryota"/>
</dbReference>
<reference evidence="2" key="2">
    <citation type="submission" date="2015-06" db="UniProtKB">
        <authorList>
            <consortium name="EnsemblProtists"/>
        </authorList>
    </citation>
    <scope>IDENTIFICATION</scope>
    <source>
        <strain evidence="2">Emoy2</strain>
    </source>
</reference>
<accession>M4BWQ6</accession>
<dbReference type="EMBL" id="JH598006">
    <property type="status" value="NOT_ANNOTATED_CDS"/>
    <property type="molecule type" value="Genomic_DNA"/>
</dbReference>
<proteinExistence type="predicted"/>
<dbReference type="Gene3D" id="1.25.10.10">
    <property type="entry name" value="Leucine-rich Repeat Variant"/>
    <property type="match status" value="1"/>
</dbReference>
<dbReference type="InterPro" id="IPR016024">
    <property type="entry name" value="ARM-type_fold"/>
</dbReference>